<sequence length="194" mass="21589">MNSNVIPFDFDGQPVHFSLDGWLNATKIAARLGKEPTAWLRKIETLEYISFMAEALGFNSVPGTELEEIKALGTSAPGVKKRILELSKSTGMVRSRAGSSGGTWLHPKLAIVFARWLNTRFSVWCDLKIDSILHGEMSTRVQLDRACKALEDRKSQASQDGKGLSSWRWDRSSLEQSVGYWLGQVQMTLDLDAA</sequence>
<evidence type="ECO:0000313" key="2">
    <source>
        <dbReference type="EMBL" id="MQU32175.1"/>
    </source>
</evidence>
<proteinExistence type="predicted"/>
<dbReference type="InterPro" id="IPR036887">
    <property type="entry name" value="HTH_APSES_sf"/>
</dbReference>
<keyword evidence="3" id="KW-1185">Reference proteome</keyword>
<comment type="caution">
    <text evidence="2">The sequence shown here is derived from an EMBL/GenBank/DDBJ whole genome shotgun (WGS) entry which is preliminary data.</text>
</comment>
<keyword evidence="2" id="KW-0238">DNA-binding</keyword>
<dbReference type="RefSeq" id="WP_153351323.1">
    <property type="nucleotide sequence ID" value="NZ_WIVX01000050.1"/>
</dbReference>
<dbReference type="InterPro" id="IPR018004">
    <property type="entry name" value="KilA/APSES_HTH"/>
</dbReference>
<dbReference type="SUPFAM" id="SSF54616">
    <property type="entry name" value="DNA-binding domain of Mlu1-box binding protein MBP1"/>
    <property type="match status" value="1"/>
</dbReference>
<dbReference type="GO" id="GO:0003677">
    <property type="term" value="F:DNA binding"/>
    <property type="evidence" value="ECO:0007669"/>
    <property type="project" value="UniProtKB-KW"/>
</dbReference>
<protein>
    <submittedName>
        <fullName evidence="2">DNA-binding protein</fullName>
    </submittedName>
</protein>
<organism evidence="2 3">
    <name type="scientific">Pseudomonas helleri</name>
    <dbReference type="NCBI Taxonomy" id="1608996"/>
    <lineage>
        <taxon>Bacteria</taxon>
        <taxon>Pseudomonadati</taxon>
        <taxon>Pseudomonadota</taxon>
        <taxon>Gammaproteobacteria</taxon>
        <taxon>Pseudomonadales</taxon>
        <taxon>Pseudomonadaceae</taxon>
        <taxon>Pseudomonas</taxon>
    </lineage>
</organism>
<dbReference type="Proteomes" id="UP000470186">
    <property type="component" value="Unassembled WGS sequence"/>
</dbReference>
<gene>
    <name evidence="2" type="ORF">GHO30_12350</name>
</gene>
<reference evidence="2 3" key="1">
    <citation type="submission" date="2019-10" db="EMBL/GenBank/DDBJ databases">
        <title>Evaluation of single-gene subtyping targets for Pseudomonas.</title>
        <authorList>
            <person name="Reichler S.J."/>
            <person name="Orsi R.H."/>
            <person name="Wiedmann M."/>
            <person name="Martin N.H."/>
            <person name="Murphy S.I."/>
        </authorList>
    </citation>
    <scope>NUCLEOTIDE SEQUENCE [LARGE SCALE GENOMIC DNA]</scope>
    <source>
        <strain evidence="2 3">FSL R10-2107</strain>
    </source>
</reference>
<dbReference type="EMBL" id="WIVX01000050">
    <property type="protein sequence ID" value="MQU32175.1"/>
    <property type="molecule type" value="Genomic_DNA"/>
</dbReference>
<evidence type="ECO:0000259" key="1">
    <source>
        <dbReference type="PROSITE" id="PS51301"/>
    </source>
</evidence>
<accession>A0A7X1YA10</accession>
<dbReference type="InterPro" id="IPR017880">
    <property type="entry name" value="KilA_N"/>
</dbReference>
<dbReference type="Pfam" id="PF04383">
    <property type="entry name" value="KilA-N"/>
    <property type="match status" value="1"/>
</dbReference>
<evidence type="ECO:0000313" key="3">
    <source>
        <dbReference type="Proteomes" id="UP000470186"/>
    </source>
</evidence>
<feature type="domain" description="KilA-N" evidence="1">
    <location>
        <begin position="4"/>
        <end position="132"/>
    </location>
</feature>
<dbReference type="PROSITE" id="PS51301">
    <property type="entry name" value="KILA_N"/>
    <property type="match status" value="1"/>
</dbReference>
<name>A0A7X1YA10_9PSED</name>
<dbReference type="SMART" id="SM01252">
    <property type="entry name" value="KilA-N"/>
    <property type="match status" value="1"/>
</dbReference>
<dbReference type="AlphaFoldDB" id="A0A7X1YA10"/>